<dbReference type="SUPFAM" id="SSF50447">
    <property type="entry name" value="Translation proteins"/>
    <property type="match status" value="1"/>
</dbReference>
<sequence>MKETLVGTITHYYDHIGVGVVKVSASLKVSDKIHIKGKPADFTQEVTSMQVEHQQIEKAKKGDAIGLKVAQEVKEGDEVYKVEE</sequence>
<accession>A0A1G1W079</accession>
<dbReference type="AlphaFoldDB" id="A0A1G1W079"/>
<protein>
    <recommendedName>
        <fullName evidence="3">Translation elongation factor-like protein</fullName>
    </recommendedName>
</protein>
<dbReference type="Proteomes" id="UP000176299">
    <property type="component" value="Unassembled WGS sequence"/>
</dbReference>
<reference evidence="1 2" key="1">
    <citation type="journal article" date="2016" name="Nat. Commun.">
        <title>Thousands of microbial genomes shed light on interconnected biogeochemical processes in an aquifer system.</title>
        <authorList>
            <person name="Anantharaman K."/>
            <person name="Brown C.T."/>
            <person name="Hug L.A."/>
            <person name="Sharon I."/>
            <person name="Castelle C.J."/>
            <person name="Probst A.J."/>
            <person name="Thomas B.C."/>
            <person name="Singh A."/>
            <person name="Wilkins M.J."/>
            <person name="Karaoz U."/>
            <person name="Brodie E.L."/>
            <person name="Williams K.H."/>
            <person name="Hubbard S.S."/>
            <person name="Banfield J.F."/>
        </authorList>
    </citation>
    <scope>NUCLEOTIDE SEQUENCE [LARGE SCALE GENOMIC DNA]</scope>
</reference>
<dbReference type="STRING" id="1802591.A2113_02940"/>
<proteinExistence type="predicted"/>
<dbReference type="InterPro" id="IPR009000">
    <property type="entry name" value="Transl_B-barrel_sf"/>
</dbReference>
<organism evidence="1 2">
    <name type="scientific">Candidatus Woykebacteria bacterium GWA1_44_8</name>
    <dbReference type="NCBI Taxonomy" id="1802591"/>
    <lineage>
        <taxon>Bacteria</taxon>
        <taxon>Candidatus Woykeibacteriota</taxon>
    </lineage>
</organism>
<evidence type="ECO:0000313" key="2">
    <source>
        <dbReference type="Proteomes" id="UP000176299"/>
    </source>
</evidence>
<gene>
    <name evidence="1" type="ORF">A2113_02940</name>
</gene>
<dbReference type="EMBL" id="MHCN01000018">
    <property type="protein sequence ID" value="OGY21061.1"/>
    <property type="molecule type" value="Genomic_DNA"/>
</dbReference>
<evidence type="ECO:0000313" key="1">
    <source>
        <dbReference type="EMBL" id="OGY21061.1"/>
    </source>
</evidence>
<dbReference type="Gene3D" id="2.40.30.10">
    <property type="entry name" value="Translation factors"/>
    <property type="match status" value="1"/>
</dbReference>
<evidence type="ECO:0008006" key="3">
    <source>
        <dbReference type="Google" id="ProtNLM"/>
    </source>
</evidence>
<name>A0A1G1W079_9BACT</name>
<comment type="caution">
    <text evidence="1">The sequence shown here is derived from an EMBL/GenBank/DDBJ whole genome shotgun (WGS) entry which is preliminary data.</text>
</comment>